<evidence type="ECO:0000256" key="1">
    <source>
        <dbReference type="SAM" id="MobiDB-lite"/>
    </source>
</evidence>
<dbReference type="RefSeq" id="XP_047845673.1">
    <property type="nucleotide sequence ID" value="XM_047989668.1"/>
</dbReference>
<feature type="compositionally biased region" description="Low complexity" evidence="1">
    <location>
        <begin position="88"/>
        <end position="100"/>
    </location>
</feature>
<evidence type="ECO:0000313" key="3">
    <source>
        <dbReference type="EMBL" id="UNI22192.1"/>
    </source>
</evidence>
<sequence length="753" mass="81269">MADEDDLYARTEDGAAASPYDDSVDDEDLVLSPANGYFGALLSRGDDSPPAERGRTSANVPIIPNIMVVDPTLRPSAAAEAKAREATESSSGRPGSERPSQPISDASPGRGASDSQQSHAQAEPPPPSPSVVRRGSEQHTPNTHNVPQHTSHSRDSSLSLRVPTPRTRPVHRHGGHDHRMPPYLDAPPAYSPRPGISYGAIAHDSAAAPSPPSRAAITPTSEQQPLLLTPPHSLTSQFPEVASPSLFRMHFDWTAGGKALRKRAVLVLVALVILVIAATILIGLLLGSLPQNHEYIEEPVKVPEDSHGDMVWKPLPSCRQKSNSRLAVGQSFHFAAQRNLTILQLTEQRHGIAAAAGRAIQVFGELAIRPATGSFFPSGYFAVESMANHDSLGFTFSLDENGSLKVATPGTIHNWDDDDDAQPCIQLRIILYVPRETVLRALDIQTQDLDVSIEKGTIMSVAEDAQILTFAGDITAPVGSKNQSFAPYRLEATSIVAQSLSGRVSGWFPLYEELALITRFGDITATIGQKLPRHRPSTFSFLTVTSLHGKVSVQELGQSPSVDARPRDRRVEIETETGDIWAETLHSATVQVKSVEGSLNLTLTPAFDADCVKWGYESCRIMTETKLGATHAVVNSPSRPQADAIRDPAVEEYGETIDDTRTYSTHANTSNLYSTHGSSSGDLFATYPSEWQGNILASTFTGHMNYTGDGLVMKPWDAINKRMKGTKGDGKSRMIVVSRDGNQRVAFGGGPVY</sequence>
<keyword evidence="2" id="KW-1133">Transmembrane helix</keyword>
<keyword evidence="2" id="KW-0472">Membrane</keyword>
<feature type="transmembrane region" description="Helical" evidence="2">
    <location>
        <begin position="264"/>
        <end position="286"/>
    </location>
</feature>
<dbReference type="AlphaFoldDB" id="A0A9Q8QPJ8"/>
<protein>
    <recommendedName>
        <fullName evidence="5">Adhesin domain-containing protein</fullName>
    </recommendedName>
</protein>
<proteinExistence type="predicted"/>
<dbReference type="EMBL" id="CP086361">
    <property type="protein sequence ID" value="UNI22192.1"/>
    <property type="molecule type" value="Genomic_DNA"/>
</dbReference>
<name>A0A9Q8QPJ8_9HYPO</name>
<accession>A0A9Q8QPJ8</accession>
<feature type="region of interest" description="Disordered" evidence="1">
    <location>
        <begin position="1"/>
        <end position="183"/>
    </location>
</feature>
<reference evidence="3" key="1">
    <citation type="submission" date="2021-11" db="EMBL/GenBank/DDBJ databases">
        <title>Purpureocillium_takamizusanense_genome.</title>
        <authorList>
            <person name="Nguyen N.-H."/>
        </authorList>
    </citation>
    <scope>NUCLEOTIDE SEQUENCE</scope>
    <source>
        <strain evidence="3">PT3</strain>
    </source>
</reference>
<feature type="compositionally biased region" description="Basic and acidic residues" evidence="1">
    <location>
        <begin position="44"/>
        <end position="55"/>
    </location>
</feature>
<evidence type="ECO:0000256" key="2">
    <source>
        <dbReference type="SAM" id="Phobius"/>
    </source>
</evidence>
<evidence type="ECO:0008006" key="5">
    <source>
        <dbReference type="Google" id="ProtNLM"/>
    </source>
</evidence>
<evidence type="ECO:0000313" key="4">
    <source>
        <dbReference type="Proteomes" id="UP000829364"/>
    </source>
</evidence>
<keyword evidence="4" id="KW-1185">Reference proteome</keyword>
<dbReference type="GeneID" id="72070051"/>
<gene>
    <name evidence="3" type="ORF">JDV02_008103</name>
</gene>
<dbReference type="KEGG" id="ptkz:JDV02_008103"/>
<feature type="compositionally biased region" description="Polar residues" evidence="1">
    <location>
        <begin position="138"/>
        <end position="150"/>
    </location>
</feature>
<dbReference type="Proteomes" id="UP000829364">
    <property type="component" value="Chromosome 8"/>
</dbReference>
<organism evidence="3 4">
    <name type="scientific">Purpureocillium takamizusanense</name>
    <dbReference type="NCBI Taxonomy" id="2060973"/>
    <lineage>
        <taxon>Eukaryota</taxon>
        <taxon>Fungi</taxon>
        <taxon>Dikarya</taxon>
        <taxon>Ascomycota</taxon>
        <taxon>Pezizomycotina</taxon>
        <taxon>Sordariomycetes</taxon>
        <taxon>Hypocreomycetidae</taxon>
        <taxon>Hypocreales</taxon>
        <taxon>Ophiocordycipitaceae</taxon>
        <taxon>Purpureocillium</taxon>
    </lineage>
</organism>
<keyword evidence="2" id="KW-0812">Transmembrane</keyword>
<dbReference type="OrthoDB" id="3539644at2759"/>